<dbReference type="PANTHER" id="PTHR43630:SF1">
    <property type="entry name" value="POLY-BETA-1,6-N-ACETYL-D-GLUCOSAMINE SYNTHASE"/>
    <property type="match status" value="1"/>
</dbReference>
<feature type="transmembrane region" description="Helical" evidence="4">
    <location>
        <begin position="345"/>
        <end position="376"/>
    </location>
</feature>
<organism evidence="6 7">
    <name type="scientific">Sanguibacter hominis ATCC BAA-789</name>
    <dbReference type="NCBI Taxonomy" id="1312740"/>
    <lineage>
        <taxon>Bacteria</taxon>
        <taxon>Bacillati</taxon>
        <taxon>Actinomycetota</taxon>
        <taxon>Actinomycetes</taxon>
        <taxon>Micrococcales</taxon>
        <taxon>Sanguibacteraceae</taxon>
        <taxon>Sanguibacter</taxon>
    </lineage>
</organism>
<evidence type="ECO:0000256" key="2">
    <source>
        <dbReference type="ARBA" id="ARBA00022676"/>
    </source>
</evidence>
<feature type="domain" description="Glycosyltransferase 2-like" evidence="5">
    <location>
        <begin position="62"/>
        <end position="204"/>
    </location>
</feature>
<dbReference type="SUPFAM" id="SSF53448">
    <property type="entry name" value="Nucleotide-diphospho-sugar transferases"/>
    <property type="match status" value="1"/>
</dbReference>
<dbReference type="Gene3D" id="3.90.550.10">
    <property type="entry name" value="Spore Coat Polysaccharide Biosynthesis Protein SpsA, Chain A"/>
    <property type="match status" value="1"/>
</dbReference>
<dbReference type="InterPro" id="IPR001173">
    <property type="entry name" value="Glyco_trans_2-like"/>
</dbReference>
<evidence type="ECO:0000256" key="1">
    <source>
        <dbReference type="ARBA" id="ARBA00006739"/>
    </source>
</evidence>
<reference evidence="6 7" key="1">
    <citation type="submission" date="2020-04" db="EMBL/GenBank/DDBJ databases">
        <title>MicrobeNet Type strains.</title>
        <authorList>
            <person name="Nicholson A.C."/>
        </authorList>
    </citation>
    <scope>NUCLEOTIDE SEQUENCE [LARGE SCALE GENOMIC DNA]</scope>
    <source>
        <strain evidence="6 7">ATCC BAA-789</strain>
    </source>
</reference>
<keyword evidence="2" id="KW-0328">Glycosyltransferase</keyword>
<keyword evidence="3" id="KW-0808">Transferase</keyword>
<feature type="transmembrane region" description="Helical" evidence="4">
    <location>
        <begin position="388"/>
        <end position="409"/>
    </location>
</feature>
<dbReference type="Proteomes" id="UP000774283">
    <property type="component" value="Unassembled WGS sequence"/>
</dbReference>
<dbReference type="GO" id="GO:0016757">
    <property type="term" value="F:glycosyltransferase activity"/>
    <property type="evidence" value="ECO:0007669"/>
    <property type="project" value="UniProtKB-KW"/>
</dbReference>
<keyword evidence="4" id="KW-0812">Transmembrane</keyword>
<proteinExistence type="inferred from homology"/>
<protein>
    <submittedName>
        <fullName evidence="6">Glycosyltransferase family 2 protein</fullName>
    </submittedName>
</protein>
<name>A0A9X5FC85_9MICO</name>
<dbReference type="EMBL" id="JAAXOW010000001">
    <property type="protein sequence ID" value="NKX92062.1"/>
    <property type="molecule type" value="Genomic_DNA"/>
</dbReference>
<dbReference type="AlphaFoldDB" id="A0A9X5FC85"/>
<evidence type="ECO:0000256" key="4">
    <source>
        <dbReference type="SAM" id="Phobius"/>
    </source>
</evidence>
<keyword evidence="7" id="KW-1185">Reference proteome</keyword>
<evidence type="ECO:0000256" key="3">
    <source>
        <dbReference type="ARBA" id="ARBA00022679"/>
    </source>
</evidence>
<evidence type="ECO:0000313" key="7">
    <source>
        <dbReference type="Proteomes" id="UP000774283"/>
    </source>
</evidence>
<comment type="caution">
    <text evidence="6">The sequence shown here is derived from an EMBL/GenBank/DDBJ whole genome shotgun (WGS) entry which is preliminary data.</text>
</comment>
<evidence type="ECO:0000259" key="5">
    <source>
        <dbReference type="Pfam" id="PF00535"/>
    </source>
</evidence>
<dbReference type="InterPro" id="IPR029044">
    <property type="entry name" value="Nucleotide-diphossugar_trans"/>
</dbReference>
<keyword evidence="4" id="KW-1133">Transmembrane helix</keyword>
<comment type="similarity">
    <text evidence="1">Belongs to the glycosyltransferase 2 family.</text>
</comment>
<keyword evidence="4" id="KW-0472">Membrane</keyword>
<accession>A0A9X5FC85</accession>
<evidence type="ECO:0000313" key="6">
    <source>
        <dbReference type="EMBL" id="NKX92062.1"/>
    </source>
</evidence>
<gene>
    <name evidence="6" type="ORF">HF995_02030</name>
</gene>
<dbReference type="Pfam" id="PF00535">
    <property type="entry name" value="Glycos_transf_2"/>
    <property type="match status" value="1"/>
</dbReference>
<dbReference type="PANTHER" id="PTHR43630">
    <property type="entry name" value="POLY-BETA-1,6-N-ACETYL-D-GLUCOSAMINE SYNTHASE"/>
    <property type="match status" value="1"/>
</dbReference>
<dbReference type="RefSeq" id="WP_168446146.1">
    <property type="nucleotide sequence ID" value="NZ_JAAXOW010000001.1"/>
</dbReference>
<sequence>MTALTTLVSVVTVVLVVYYLIYNLVYILLVVRAGAAITDEVAWPAELTQALTFANPLAPGVSVIVPAHNEEAVILESVTALLRLRYPRTEVVVVDDGSRDRTAAVLVEAFDLVPERLPVSESIEQEGATIETLRSRTNPGLVVIRKESVGRRSDAVNAGLRVASNELVCMIDADSILDPDALLHVVQPFIDDDRVVAAGGVVLPSNGAIVRDGRIVATRVPRSLVVRTQVLEYLRAFLVGRSGWSSLNGLLIISGAFGIFRRQAVVDLGGLDATSLAEDADLVVGLHRMMRDRGVPFRVVFSPEPVCWTEVPDRVSVLKRQRERWSQGLGELLWKYRKMIGRPRYGVLGVITMPYFVLFELVGPFVELLGVAVVAVGLVTGTLPWSLLWMYVGASVLLATLGSLAAMLVEEVSFARYPRTRDVAALLWAAIAEPFWFHFVHSWWRAVGVLRALRRKESEWGEMTRAGFTQS</sequence>
<feature type="transmembrane region" description="Helical" evidence="4">
    <location>
        <begin position="6"/>
        <end position="29"/>
    </location>
</feature>
<dbReference type="CDD" id="cd06423">
    <property type="entry name" value="CESA_like"/>
    <property type="match status" value="1"/>
</dbReference>